<dbReference type="Gene3D" id="1.10.490.10">
    <property type="entry name" value="Globins"/>
    <property type="match status" value="1"/>
</dbReference>
<dbReference type="RefSeq" id="WP_281804615.1">
    <property type="nucleotide sequence ID" value="NZ_BSDO01000001.1"/>
</dbReference>
<evidence type="ECO:0000313" key="3">
    <source>
        <dbReference type="Proteomes" id="UP001144397"/>
    </source>
</evidence>
<protein>
    <submittedName>
        <fullName evidence="2">Truncated hemoglobin YjbI</fullName>
    </submittedName>
</protein>
<dbReference type="EMBL" id="JAVDPY010000003">
    <property type="protein sequence ID" value="MDR6333789.1"/>
    <property type="molecule type" value="Genomic_DNA"/>
</dbReference>
<evidence type="ECO:0000313" key="1">
    <source>
        <dbReference type="EMBL" id="GLI20458.1"/>
    </source>
</evidence>
<name>A0A9W6CDW8_XANFL</name>
<dbReference type="SUPFAM" id="SSF46458">
    <property type="entry name" value="Globin-like"/>
    <property type="match status" value="1"/>
</dbReference>
<organism evidence="1 3">
    <name type="scientific">Xanthobacter flavus</name>
    <dbReference type="NCBI Taxonomy" id="281"/>
    <lineage>
        <taxon>Bacteria</taxon>
        <taxon>Pseudomonadati</taxon>
        <taxon>Pseudomonadota</taxon>
        <taxon>Alphaproteobacteria</taxon>
        <taxon>Hyphomicrobiales</taxon>
        <taxon>Xanthobacteraceae</taxon>
        <taxon>Xanthobacter</taxon>
    </lineage>
</organism>
<keyword evidence="4" id="KW-1185">Reference proteome</keyword>
<reference evidence="2 4" key="2">
    <citation type="submission" date="2023-07" db="EMBL/GenBank/DDBJ databases">
        <title>Genomic Encyclopedia of Type Strains, Phase IV (KMG-IV): sequencing the most valuable type-strain genomes for metagenomic binning, comparative biology and taxonomic classification.</title>
        <authorList>
            <person name="Goeker M."/>
        </authorList>
    </citation>
    <scope>NUCLEOTIDE SEQUENCE [LARGE SCALE GENOMIC DNA]</scope>
    <source>
        <strain evidence="2 4">DSM 338</strain>
    </source>
</reference>
<dbReference type="EMBL" id="BSDO01000001">
    <property type="protein sequence ID" value="GLI20458.1"/>
    <property type="molecule type" value="Genomic_DNA"/>
</dbReference>
<dbReference type="GO" id="GO:0020037">
    <property type="term" value="F:heme binding"/>
    <property type="evidence" value="ECO:0007669"/>
    <property type="project" value="InterPro"/>
</dbReference>
<dbReference type="InterPro" id="IPR009050">
    <property type="entry name" value="Globin-like_sf"/>
</dbReference>
<accession>A0A9W6CDW8</accession>
<comment type="caution">
    <text evidence="1">The sequence shown here is derived from an EMBL/GenBank/DDBJ whole genome shotgun (WGS) entry which is preliminary data.</text>
</comment>
<evidence type="ECO:0000313" key="2">
    <source>
        <dbReference type="EMBL" id="MDR6333789.1"/>
    </source>
</evidence>
<dbReference type="CDD" id="cd08916">
    <property type="entry name" value="TrHb3_P"/>
    <property type="match status" value="1"/>
</dbReference>
<dbReference type="GeneID" id="95760923"/>
<dbReference type="AlphaFoldDB" id="A0A9W6CDW8"/>
<dbReference type="Proteomes" id="UP001245370">
    <property type="component" value="Unassembled WGS sequence"/>
</dbReference>
<gene>
    <name evidence="2" type="ORF">GGQ86_002259</name>
    <name evidence="1" type="ORF">XFLAVUS301_01320</name>
</gene>
<evidence type="ECO:0000313" key="4">
    <source>
        <dbReference type="Proteomes" id="UP001245370"/>
    </source>
</evidence>
<sequence>MKADTERAATDFAGYAFTPAETAPASPGLFILTRAVAGRPLPLYVGEGEDMAAALADFHAANAKEAGVADGLFVLDRPMARVRLHTLRDIVSRFDPPLNVEHRKAPAAPELAALVEDRGAGLGGLNEQPGAALSVTEDDLKRLVESFYGRAAADPLLGPVFARAIPDWAGHYQIVQNFWSRTLLGTTRYSGMPFAAHIPLQLKPEHFTRWVALFKETAAEVLEPVAAARAIAKVEHMSTCFQAGLFPPDLGAGHAHGVHPQPAHPHAG</sequence>
<dbReference type="InterPro" id="IPR012292">
    <property type="entry name" value="Globin/Proto"/>
</dbReference>
<dbReference type="Proteomes" id="UP001144397">
    <property type="component" value="Unassembled WGS sequence"/>
</dbReference>
<proteinExistence type="predicted"/>
<dbReference type="GO" id="GO:0019825">
    <property type="term" value="F:oxygen binding"/>
    <property type="evidence" value="ECO:0007669"/>
    <property type="project" value="InterPro"/>
</dbReference>
<reference evidence="1" key="1">
    <citation type="submission" date="2022-12" db="EMBL/GenBank/DDBJ databases">
        <title>Reference genome sequencing for broad-spectrum identification of bacterial and archaeal isolates by mass spectrometry.</title>
        <authorList>
            <person name="Sekiguchi Y."/>
            <person name="Tourlousse D.M."/>
        </authorList>
    </citation>
    <scope>NUCLEOTIDE SEQUENCE</scope>
    <source>
        <strain evidence="1">301</strain>
    </source>
</reference>